<sequence>MSPALPPPQRGPVMSDVAARAGVSHQTVSRVLNGHPHVSATTRTRVLAAIAELGYRRNLSARVLATGRSNVVGVVAQNTTLYGPSSMVQAIGEAALGADLSLTVGHVAGYDATAASRRIVERLVQQGAAGLVFIAPVDAAAEAMQLVPSGVPIVTVDGLPEWQTANVSVDQYSGGLLATRHLLEQGHRTVWHVAGPEQWHGSRAREDGWRAALAEYGAVAPPMPRAGWSAASGYQCGRMLARIPDCTAIFAANDHVALGIMRAMAEQGRSIPGDVSLIGFDDVPEAGYFHPALTTIRQEFAEIGRQALRLLLDQLDTGVTSAESALVEPVLIPRDTVAAPPAADPAPDRQEKDS</sequence>
<dbReference type="SUPFAM" id="SSF47413">
    <property type="entry name" value="lambda repressor-like DNA-binding domains"/>
    <property type="match status" value="1"/>
</dbReference>
<dbReference type="Gene3D" id="1.10.260.40">
    <property type="entry name" value="lambda repressor-like DNA-binding domains"/>
    <property type="match status" value="1"/>
</dbReference>
<proteinExistence type="predicted"/>
<evidence type="ECO:0000259" key="4">
    <source>
        <dbReference type="PROSITE" id="PS50932"/>
    </source>
</evidence>
<dbReference type="GO" id="GO:0003700">
    <property type="term" value="F:DNA-binding transcription factor activity"/>
    <property type="evidence" value="ECO:0007669"/>
    <property type="project" value="TreeGrafter"/>
</dbReference>
<dbReference type="RefSeq" id="WP_239162950.1">
    <property type="nucleotide sequence ID" value="NZ_BOMV01000055.1"/>
</dbReference>
<keyword evidence="3" id="KW-0804">Transcription</keyword>
<gene>
    <name evidence="5" type="ORF">Ari01nite_47090</name>
</gene>
<dbReference type="AlphaFoldDB" id="A0A919K0P1"/>
<reference evidence="5" key="1">
    <citation type="submission" date="2021-01" db="EMBL/GenBank/DDBJ databases">
        <title>Whole genome shotgun sequence of Actinoplanes rishiriensis NBRC 108556.</title>
        <authorList>
            <person name="Komaki H."/>
            <person name="Tamura T."/>
        </authorList>
    </citation>
    <scope>NUCLEOTIDE SEQUENCE</scope>
    <source>
        <strain evidence="5">NBRC 108556</strain>
    </source>
</reference>
<dbReference type="PANTHER" id="PTHR30146">
    <property type="entry name" value="LACI-RELATED TRANSCRIPTIONAL REPRESSOR"/>
    <property type="match status" value="1"/>
</dbReference>
<comment type="caution">
    <text evidence="5">The sequence shown here is derived from an EMBL/GenBank/DDBJ whole genome shotgun (WGS) entry which is preliminary data.</text>
</comment>
<dbReference type="GO" id="GO:0000976">
    <property type="term" value="F:transcription cis-regulatory region binding"/>
    <property type="evidence" value="ECO:0007669"/>
    <property type="project" value="TreeGrafter"/>
</dbReference>
<dbReference type="SUPFAM" id="SSF53822">
    <property type="entry name" value="Periplasmic binding protein-like I"/>
    <property type="match status" value="1"/>
</dbReference>
<evidence type="ECO:0000313" key="5">
    <source>
        <dbReference type="EMBL" id="GIE97244.1"/>
    </source>
</evidence>
<dbReference type="SMART" id="SM00354">
    <property type="entry name" value="HTH_LACI"/>
    <property type="match status" value="1"/>
</dbReference>
<dbReference type="CDD" id="cd01574">
    <property type="entry name" value="PBP1_LacI"/>
    <property type="match status" value="1"/>
</dbReference>
<evidence type="ECO:0000313" key="6">
    <source>
        <dbReference type="Proteomes" id="UP000636960"/>
    </source>
</evidence>
<keyword evidence="2" id="KW-0238">DNA-binding</keyword>
<dbReference type="Pfam" id="PF13377">
    <property type="entry name" value="Peripla_BP_3"/>
    <property type="match status" value="1"/>
</dbReference>
<evidence type="ECO:0000256" key="2">
    <source>
        <dbReference type="ARBA" id="ARBA00023125"/>
    </source>
</evidence>
<keyword evidence="1" id="KW-0805">Transcription regulation</keyword>
<dbReference type="Proteomes" id="UP000636960">
    <property type="component" value="Unassembled WGS sequence"/>
</dbReference>
<name>A0A919K0P1_9ACTN</name>
<evidence type="ECO:0000256" key="3">
    <source>
        <dbReference type="ARBA" id="ARBA00023163"/>
    </source>
</evidence>
<dbReference type="InterPro" id="IPR028082">
    <property type="entry name" value="Peripla_BP_I"/>
</dbReference>
<evidence type="ECO:0000256" key="1">
    <source>
        <dbReference type="ARBA" id="ARBA00023015"/>
    </source>
</evidence>
<dbReference type="PROSITE" id="PS50932">
    <property type="entry name" value="HTH_LACI_2"/>
    <property type="match status" value="1"/>
</dbReference>
<dbReference type="CDD" id="cd01392">
    <property type="entry name" value="HTH_LacI"/>
    <property type="match status" value="1"/>
</dbReference>
<dbReference type="PANTHER" id="PTHR30146:SF109">
    <property type="entry name" value="HTH-TYPE TRANSCRIPTIONAL REGULATOR GALS"/>
    <property type="match status" value="1"/>
</dbReference>
<organism evidence="5 6">
    <name type="scientific">Paractinoplanes rishiriensis</name>
    <dbReference type="NCBI Taxonomy" id="1050105"/>
    <lineage>
        <taxon>Bacteria</taxon>
        <taxon>Bacillati</taxon>
        <taxon>Actinomycetota</taxon>
        <taxon>Actinomycetes</taxon>
        <taxon>Micromonosporales</taxon>
        <taxon>Micromonosporaceae</taxon>
        <taxon>Paractinoplanes</taxon>
    </lineage>
</organism>
<dbReference type="Gene3D" id="3.40.50.2300">
    <property type="match status" value="2"/>
</dbReference>
<dbReference type="PROSITE" id="PS00356">
    <property type="entry name" value="HTH_LACI_1"/>
    <property type="match status" value="1"/>
</dbReference>
<dbReference type="InterPro" id="IPR046335">
    <property type="entry name" value="LacI/GalR-like_sensor"/>
</dbReference>
<protein>
    <submittedName>
        <fullName evidence="5">LacI family transcriptional regulator</fullName>
    </submittedName>
</protein>
<feature type="domain" description="HTH lacI-type" evidence="4">
    <location>
        <begin position="12"/>
        <end position="66"/>
    </location>
</feature>
<dbReference type="InterPro" id="IPR010982">
    <property type="entry name" value="Lambda_DNA-bd_dom_sf"/>
</dbReference>
<accession>A0A919K0P1</accession>
<dbReference type="Pfam" id="PF00356">
    <property type="entry name" value="LacI"/>
    <property type="match status" value="1"/>
</dbReference>
<dbReference type="InterPro" id="IPR000843">
    <property type="entry name" value="HTH_LacI"/>
</dbReference>
<keyword evidence="6" id="KW-1185">Reference proteome</keyword>
<dbReference type="EMBL" id="BOMV01000055">
    <property type="protein sequence ID" value="GIE97244.1"/>
    <property type="molecule type" value="Genomic_DNA"/>
</dbReference>